<dbReference type="InterPro" id="IPR008920">
    <property type="entry name" value="TF_FadR/GntR_C"/>
</dbReference>
<keyword evidence="3" id="KW-0804">Transcription</keyword>
<feature type="domain" description="HTH gntR-type" evidence="4">
    <location>
        <begin position="11"/>
        <end position="77"/>
    </location>
</feature>
<dbReference type="Pfam" id="PF07729">
    <property type="entry name" value="FCD"/>
    <property type="match status" value="1"/>
</dbReference>
<comment type="caution">
    <text evidence="5">The sequence shown here is derived from an EMBL/GenBank/DDBJ whole genome shotgun (WGS) entry which is preliminary data.</text>
</comment>
<dbReference type="PROSITE" id="PS50949">
    <property type="entry name" value="HTH_GNTR"/>
    <property type="match status" value="1"/>
</dbReference>
<evidence type="ECO:0000259" key="4">
    <source>
        <dbReference type="PROSITE" id="PS50949"/>
    </source>
</evidence>
<dbReference type="SUPFAM" id="SSF48008">
    <property type="entry name" value="GntR ligand-binding domain-like"/>
    <property type="match status" value="1"/>
</dbReference>
<name>A0ABQ1YKR4_9BACL</name>
<dbReference type="Gene3D" id="1.20.120.530">
    <property type="entry name" value="GntR ligand-binding domain-like"/>
    <property type="match status" value="1"/>
</dbReference>
<reference evidence="6" key="1">
    <citation type="journal article" date="2019" name="Int. J. Syst. Evol. Microbiol.">
        <title>The Global Catalogue of Microorganisms (GCM) 10K type strain sequencing project: providing services to taxonomists for standard genome sequencing and annotation.</title>
        <authorList>
            <consortium name="The Broad Institute Genomics Platform"/>
            <consortium name="The Broad Institute Genome Sequencing Center for Infectious Disease"/>
            <person name="Wu L."/>
            <person name="Ma J."/>
        </authorList>
    </citation>
    <scope>NUCLEOTIDE SEQUENCE [LARGE SCALE GENOMIC DNA]</scope>
    <source>
        <strain evidence="6">CGMCC 1.12769</strain>
    </source>
</reference>
<evidence type="ECO:0000256" key="1">
    <source>
        <dbReference type="ARBA" id="ARBA00023015"/>
    </source>
</evidence>
<gene>
    <name evidence="5" type="primary">gntR</name>
    <name evidence="5" type="ORF">GCM10008013_32600</name>
</gene>
<evidence type="ECO:0000256" key="3">
    <source>
        <dbReference type="ARBA" id="ARBA00023163"/>
    </source>
</evidence>
<dbReference type="InterPro" id="IPR036388">
    <property type="entry name" value="WH-like_DNA-bd_sf"/>
</dbReference>
<dbReference type="InterPro" id="IPR000524">
    <property type="entry name" value="Tscrpt_reg_HTH_GntR"/>
</dbReference>
<evidence type="ECO:0000256" key="2">
    <source>
        <dbReference type="ARBA" id="ARBA00023125"/>
    </source>
</evidence>
<keyword evidence="6" id="KW-1185">Reference proteome</keyword>
<evidence type="ECO:0000313" key="6">
    <source>
        <dbReference type="Proteomes" id="UP000659344"/>
    </source>
</evidence>
<keyword evidence="2" id="KW-0238">DNA-binding</keyword>
<evidence type="ECO:0000313" key="5">
    <source>
        <dbReference type="EMBL" id="GGH29850.1"/>
    </source>
</evidence>
<proteinExistence type="predicted"/>
<dbReference type="SMART" id="SM00345">
    <property type="entry name" value="HTH_GNTR"/>
    <property type="match status" value="1"/>
</dbReference>
<protein>
    <submittedName>
        <fullName evidence="5">GntR family transcriptional regulator</fullName>
    </submittedName>
</protein>
<accession>A0ABQ1YKR4</accession>
<dbReference type="Pfam" id="PF00392">
    <property type="entry name" value="GntR"/>
    <property type="match status" value="1"/>
</dbReference>
<dbReference type="EMBL" id="BMFT01000002">
    <property type="protein sequence ID" value="GGH29850.1"/>
    <property type="molecule type" value="Genomic_DNA"/>
</dbReference>
<keyword evidence="1" id="KW-0805">Transcription regulation</keyword>
<dbReference type="InterPro" id="IPR011711">
    <property type="entry name" value="GntR_C"/>
</dbReference>
<sequence length="225" mass="25920">MQYPVSWLKGTTLGESIASQLRLRIINGEIPHGEILSENRIATDFGTSRSPVREALKLLSSEGLITLQRMGVQVAGLSLNNIEELVDVRCLIESFAWQRIGADYSEIRISTLNQIIDKMQLAAKHRDIAEFAHQQYSFHEYIITEAKHTRILHLWNSISGIVKTIMLLTARDLLTQEEDKIQYVIHKHQWLLESLETREPAIIQERIETYFTDSRNTFAHPHFAE</sequence>
<dbReference type="Gene3D" id="1.10.10.10">
    <property type="entry name" value="Winged helix-like DNA-binding domain superfamily/Winged helix DNA-binding domain"/>
    <property type="match status" value="1"/>
</dbReference>
<dbReference type="PANTHER" id="PTHR43537">
    <property type="entry name" value="TRANSCRIPTIONAL REGULATOR, GNTR FAMILY"/>
    <property type="match status" value="1"/>
</dbReference>
<dbReference type="CDD" id="cd07377">
    <property type="entry name" value="WHTH_GntR"/>
    <property type="match status" value="1"/>
</dbReference>
<dbReference type="SUPFAM" id="SSF46785">
    <property type="entry name" value="Winged helix' DNA-binding domain"/>
    <property type="match status" value="1"/>
</dbReference>
<dbReference type="RefSeq" id="WP_188541457.1">
    <property type="nucleotide sequence ID" value="NZ_BMFT01000002.1"/>
</dbReference>
<dbReference type="PANTHER" id="PTHR43537:SF24">
    <property type="entry name" value="GLUCONATE OPERON TRANSCRIPTIONAL REPRESSOR"/>
    <property type="match status" value="1"/>
</dbReference>
<dbReference type="InterPro" id="IPR036390">
    <property type="entry name" value="WH_DNA-bd_sf"/>
</dbReference>
<dbReference type="PRINTS" id="PR00035">
    <property type="entry name" value="HTHGNTR"/>
</dbReference>
<dbReference type="Proteomes" id="UP000659344">
    <property type="component" value="Unassembled WGS sequence"/>
</dbReference>
<organism evidence="5 6">
    <name type="scientific">Paenibacillus segetis</name>
    <dbReference type="NCBI Taxonomy" id="1325360"/>
    <lineage>
        <taxon>Bacteria</taxon>
        <taxon>Bacillati</taxon>
        <taxon>Bacillota</taxon>
        <taxon>Bacilli</taxon>
        <taxon>Bacillales</taxon>
        <taxon>Paenibacillaceae</taxon>
        <taxon>Paenibacillus</taxon>
    </lineage>
</organism>